<feature type="region of interest" description="Disordered" evidence="8">
    <location>
        <begin position="556"/>
        <end position="736"/>
    </location>
</feature>
<dbReference type="RefSeq" id="XP_067918383.1">
    <property type="nucleotide sequence ID" value="XM_068069638.1"/>
</dbReference>
<dbReference type="InterPro" id="IPR002156">
    <property type="entry name" value="RNaseH_domain"/>
</dbReference>
<feature type="region of interest" description="Disordered" evidence="8">
    <location>
        <begin position="833"/>
        <end position="886"/>
    </location>
</feature>
<dbReference type="GO" id="GO:0004523">
    <property type="term" value="F:RNA-DNA hybrid ribonuclease activity"/>
    <property type="evidence" value="ECO:0007669"/>
    <property type="project" value="UniProtKB-EC"/>
</dbReference>
<feature type="domain" description="RNase H type-1" evidence="10">
    <location>
        <begin position="1037"/>
        <end position="1230"/>
    </location>
</feature>
<keyword evidence="5" id="KW-0479">Metal-binding</keyword>
<dbReference type="VEuPathDB" id="ToxoDB:CSUI_009523"/>
<accession>A0A2C6KGJ0</accession>
<feature type="region of interest" description="Disordered" evidence="8">
    <location>
        <begin position="1159"/>
        <end position="1196"/>
    </location>
</feature>
<keyword evidence="9" id="KW-1133">Transmembrane helix</keyword>
<dbReference type="InterPro" id="IPR050092">
    <property type="entry name" value="RNase_H"/>
</dbReference>
<evidence type="ECO:0000256" key="9">
    <source>
        <dbReference type="SAM" id="Phobius"/>
    </source>
</evidence>
<dbReference type="GeneID" id="94432849"/>
<dbReference type="PANTHER" id="PTHR10642:SF26">
    <property type="entry name" value="RIBONUCLEASE H1"/>
    <property type="match status" value="1"/>
</dbReference>
<feature type="compositionally biased region" description="Basic and acidic residues" evidence="8">
    <location>
        <begin position="508"/>
        <end position="520"/>
    </location>
</feature>
<keyword evidence="9" id="KW-0812">Transmembrane</keyword>
<evidence type="ECO:0000256" key="2">
    <source>
        <dbReference type="ARBA" id="ARBA00005300"/>
    </source>
</evidence>
<dbReference type="GO" id="GO:0003676">
    <property type="term" value="F:nucleic acid binding"/>
    <property type="evidence" value="ECO:0007669"/>
    <property type="project" value="InterPro"/>
</dbReference>
<comment type="catalytic activity">
    <reaction evidence="1">
        <text>Endonucleolytic cleavage to 5'-phosphomonoester.</text>
        <dbReference type="EC" id="3.1.26.4"/>
    </reaction>
</comment>
<keyword evidence="12" id="KW-1185">Reference proteome</keyword>
<feature type="compositionally biased region" description="Basic and acidic residues" evidence="8">
    <location>
        <begin position="456"/>
        <end position="465"/>
    </location>
</feature>
<dbReference type="AlphaFoldDB" id="A0A2C6KGJ0"/>
<dbReference type="GO" id="GO:0043137">
    <property type="term" value="P:DNA replication, removal of RNA primer"/>
    <property type="evidence" value="ECO:0007669"/>
    <property type="project" value="TreeGrafter"/>
</dbReference>
<keyword evidence="4" id="KW-0540">Nuclease</keyword>
<proteinExistence type="inferred from homology"/>
<evidence type="ECO:0000256" key="7">
    <source>
        <dbReference type="ARBA" id="ARBA00022801"/>
    </source>
</evidence>
<dbReference type="InterPro" id="IPR036397">
    <property type="entry name" value="RNaseH_sf"/>
</dbReference>
<comment type="similarity">
    <text evidence="2">Belongs to the RNase H family.</text>
</comment>
<keyword evidence="7" id="KW-0378">Hydrolase</keyword>
<keyword evidence="9" id="KW-0472">Membrane</keyword>
<feature type="compositionally biased region" description="Polar residues" evidence="8">
    <location>
        <begin position="1161"/>
        <end position="1170"/>
    </location>
</feature>
<evidence type="ECO:0000313" key="11">
    <source>
        <dbReference type="EMBL" id="PHJ16657.1"/>
    </source>
</evidence>
<feature type="transmembrane region" description="Helical" evidence="9">
    <location>
        <begin position="38"/>
        <end position="57"/>
    </location>
</feature>
<protein>
    <recommendedName>
        <fullName evidence="3">ribonuclease H</fullName>
        <ecNumber evidence="3">3.1.26.4</ecNumber>
    </recommendedName>
</protein>
<feature type="compositionally biased region" description="Polar residues" evidence="8">
    <location>
        <begin position="589"/>
        <end position="618"/>
    </location>
</feature>
<evidence type="ECO:0000256" key="1">
    <source>
        <dbReference type="ARBA" id="ARBA00000077"/>
    </source>
</evidence>
<gene>
    <name evidence="11" type="ORF">CSUI_009523</name>
</gene>
<organism evidence="11 12">
    <name type="scientific">Cystoisospora suis</name>
    <dbReference type="NCBI Taxonomy" id="483139"/>
    <lineage>
        <taxon>Eukaryota</taxon>
        <taxon>Sar</taxon>
        <taxon>Alveolata</taxon>
        <taxon>Apicomplexa</taxon>
        <taxon>Conoidasida</taxon>
        <taxon>Coccidia</taxon>
        <taxon>Eucoccidiorida</taxon>
        <taxon>Eimeriorina</taxon>
        <taxon>Sarcocystidae</taxon>
        <taxon>Cystoisospora</taxon>
    </lineage>
</organism>
<dbReference type="OrthoDB" id="245563at2759"/>
<name>A0A2C6KGJ0_9APIC</name>
<keyword evidence="6" id="KW-0255">Endonuclease</keyword>
<feature type="region of interest" description="Disordered" evidence="8">
    <location>
        <begin position="362"/>
        <end position="394"/>
    </location>
</feature>
<feature type="region of interest" description="Disordered" evidence="8">
    <location>
        <begin position="508"/>
        <end position="535"/>
    </location>
</feature>
<feature type="compositionally biased region" description="Polar residues" evidence="8">
    <location>
        <begin position="852"/>
        <end position="862"/>
    </location>
</feature>
<dbReference type="GO" id="GO:0046872">
    <property type="term" value="F:metal ion binding"/>
    <property type="evidence" value="ECO:0007669"/>
    <property type="project" value="UniProtKB-KW"/>
</dbReference>
<feature type="region of interest" description="Disordered" evidence="8">
    <location>
        <begin position="434"/>
        <end position="468"/>
    </location>
</feature>
<dbReference type="PANTHER" id="PTHR10642">
    <property type="entry name" value="RIBONUCLEASE H1"/>
    <property type="match status" value="1"/>
</dbReference>
<evidence type="ECO:0000256" key="3">
    <source>
        <dbReference type="ARBA" id="ARBA00012180"/>
    </source>
</evidence>
<dbReference type="EMBL" id="MIGC01005709">
    <property type="protein sequence ID" value="PHJ16657.1"/>
    <property type="molecule type" value="Genomic_DNA"/>
</dbReference>
<dbReference type="Proteomes" id="UP000221165">
    <property type="component" value="Unassembled WGS sequence"/>
</dbReference>
<evidence type="ECO:0000259" key="10">
    <source>
        <dbReference type="PROSITE" id="PS50879"/>
    </source>
</evidence>
<evidence type="ECO:0000256" key="8">
    <source>
        <dbReference type="SAM" id="MobiDB-lite"/>
    </source>
</evidence>
<sequence>MNSLLGTAPKAFYGCHGVILFPLSIAIVIVFNKKSARVSLHLLFFLFSSSLLAVSFFSPSPSVPPLFGISPNRSGLQAHRSSFFIFWNPSIVLVPGNSVPSVRDCRAFVYLSNALRCTKRVSEPTRRARNLLHRTDFSYDKGTLPSFLEEVQKRKEVIRGVAHCVPFRIFSPCSLTSFESKKTCLFLPSSSPFSASSPPILWGGTSTLEKRRLHVSAHHLPRPCPEEELDEFLLRVSCVSENLCDTKRNRNRRSSRRPHPILVDFHHREQGEEKTEETGALEKRKRRVFFPVGGDLGLLLFHQSSLLGLPTTPVGHAALLVPSLGNYKPSINFRSSSVQEIREAIFASLIKMRRGGLGNITTEGGGDSHHVSGGDEHGSRHLHTDESTSSVSRGPGCRRYYALRWGKAARTITTSLSDVKFLISALSGGQVGAETLPGEQGSLFRPQPRTTRQGRVPREVEEGRDLQGQNQIPCSHRLKLLGRHLDWEVVNRSTESEAFSWLLGESRTEKGHGEEGKEGADSQWRNGQYDDKSGKYGEQARDAVILHRIETESKLRNSSQDRCAHGEQPLPSFAPTNSVRNNFDGIHTGTDSGSSRFLSSHESSNNSTGDVCSNSTAQHALRRGSTPGAEGAEAPSEDGSCIQASQGGKEGKRKRRRLAEQPMSHTARSDAATLQGDSFSSSDDNTRVVHTLGEGGMARNQGGDTEYHSSLPSRARQGSQPSTTQTTTEEHGGNEGCTVAHQIRGSCTRPPPSNISIRKGNSDSTDPRFISHFQQPTIAGLVEDGHPSTVATHGISPETDVKAVVGGSGSFHPQRDAFQAFKGASENECNVSTNQYNRDNEGVSREWGGSPSDLSNPPTAITHNDAEQGCSSLSSSGHDGEKSSQLITEQNNALWIWTDGACKSNGRGADARAGIGVFFGDGDPRNVGRRLPGHPQTNQRAELQAIHEALVLLKQWEDEGRGRWGSGSDQKGSVARQGPESSRTDSPLVDFDSRVNRSVTDTRAVLPSASADENNLEPGKSMKREKPMLQWSPGVRTPDPRCIEADSSSEGTGSSGGVHQQQHRGSFPVSKGDQQHGSWEGQGPGDLCDSKQGCDQCYSLNDFVVINICSDSYYAIRCVTEWVSTWKANGWRTAAGTQVRNRDLIEAIDTLLQSRKRGNAYHTQKCSGSSREGHPHPVASTGGDAEKSSSAVDEEPRWGGRGAIHFVLVKGHSGDYGNNMADRLASFGASRPIDDEESGVL</sequence>
<dbReference type="Gene3D" id="3.30.420.10">
    <property type="entry name" value="Ribonuclease H-like superfamily/Ribonuclease H"/>
    <property type="match status" value="2"/>
</dbReference>
<feature type="compositionally biased region" description="Basic and acidic residues" evidence="8">
    <location>
        <begin position="366"/>
        <end position="386"/>
    </location>
</feature>
<comment type="caution">
    <text evidence="11">The sequence shown here is derived from an EMBL/GenBank/DDBJ whole genome shotgun (WGS) entry which is preliminary data.</text>
</comment>
<feature type="compositionally biased region" description="Polar residues" evidence="8">
    <location>
        <begin position="708"/>
        <end position="722"/>
    </location>
</feature>
<evidence type="ECO:0000313" key="12">
    <source>
        <dbReference type="Proteomes" id="UP000221165"/>
    </source>
</evidence>
<dbReference type="InterPro" id="IPR012337">
    <property type="entry name" value="RNaseH-like_sf"/>
</dbReference>
<dbReference type="SUPFAM" id="SSF53098">
    <property type="entry name" value="Ribonuclease H-like"/>
    <property type="match status" value="2"/>
</dbReference>
<dbReference type="CDD" id="cd09280">
    <property type="entry name" value="RNase_HI_eukaryote_like"/>
    <property type="match status" value="1"/>
</dbReference>
<dbReference type="EC" id="3.1.26.4" evidence="3"/>
<evidence type="ECO:0000256" key="4">
    <source>
        <dbReference type="ARBA" id="ARBA00022722"/>
    </source>
</evidence>
<reference evidence="11 12" key="1">
    <citation type="journal article" date="2017" name="Int. J. Parasitol.">
        <title>The genome of the protozoan parasite Cystoisospora suis and a reverse vaccinology approach to identify vaccine candidates.</title>
        <authorList>
            <person name="Palmieri N."/>
            <person name="Shrestha A."/>
            <person name="Ruttkowski B."/>
            <person name="Beck T."/>
            <person name="Vogl C."/>
            <person name="Tomley F."/>
            <person name="Blake D.P."/>
            <person name="Joachim A."/>
        </authorList>
    </citation>
    <scope>NUCLEOTIDE SEQUENCE [LARGE SCALE GENOMIC DNA]</scope>
    <source>
        <strain evidence="11 12">Wien I</strain>
    </source>
</reference>
<feature type="transmembrane region" description="Helical" evidence="9">
    <location>
        <begin position="12"/>
        <end position="31"/>
    </location>
</feature>
<dbReference type="Pfam" id="PF00075">
    <property type="entry name" value="RNase_H"/>
    <property type="match status" value="2"/>
</dbReference>
<dbReference type="PROSITE" id="PS50879">
    <property type="entry name" value="RNASE_H_1"/>
    <property type="match status" value="1"/>
</dbReference>
<feature type="region of interest" description="Disordered" evidence="8">
    <location>
        <begin position="961"/>
        <end position="1085"/>
    </location>
</feature>
<evidence type="ECO:0000256" key="6">
    <source>
        <dbReference type="ARBA" id="ARBA00022759"/>
    </source>
</evidence>
<feature type="compositionally biased region" description="Polar residues" evidence="8">
    <location>
        <begin position="869"/>
        <end position="886"/>
    </location>
</feature>
<evidence type="ECO:0000256" key="5">
    <source>
        <dbReference type="ARBA" id="ARBA00022723"/>
    </source>
</evidence>